<evidence type="ECO:0000256" key="4">
    <source>
        <dbReference type="ARBA" id="ARBA00022989"/>
    </source>
</evidence>
<feature type="region of interest" description="Disordered" evidence="7">
    <location>
        <begin position="80"/>
        <end position="106"/>
    </location>
</feature>
<feature type="region of interest" description="Disordered" evidence="7">
    <location>
        <begin position="1"/>
        <end position="24"/>
    </location>
</feature>
<dbReference type="STRING" id="77044.A0A1W2TAW0"/>
<dbReference type="Pfam" id="PF04117">
    <property type="entry name" value="Mpv17_PMP22"/>
    <property type="match status" value="1"/>
</dbReference>
<evidence type="ECO:0000256" key="1">
    <source>
        <dbReference type="ARBA" id="ARBA00004141"/>
    </source>
</evidence>
<protein>
    <submittedName>
        <fullName evidence="8">Putative mpv17 pmp22 family protein</fullName>
    </submittedName>
</protein>
<dbReference type="Proteomes" id="UP000054516">
    <property type="component" value="Unassembled WGS sequence"/>
</dbReference>
<sequence length="296" mass="32002">MPSAPYARQQGSNQARPGAKADPIPLPNIVAPLPFWQRLGPLTRAGQAYARAQRARPWATQVASTLFIYLCADFGAQQMSPSKPRNKVDGNPNAGANGAGDDNGATEEVARHDWARTARSLAIGGTAAIPGYIWFTFLSRSFNYSSRVLSIGVKVAVNQLTFTPLFNVYFFGSQALLSGDTPAEAWRRVCNTVPVSFVNSCKLWPAVTAFSFAFIPFEYRSIFGGVIAVGWQTYLSFLNGRAESLEALHQQNDHHAAAAPDSVRPPLPQQQQQQQAVPLAATLRTLQDAGQLAALG</sequence>
<proteinExistence type="inferred from homology"/>
<comment type="subcellular location">
    <subcellularLocation>
        <location evidence="1">Membrane</location>
        <topology evidence="1">Multi-pass membrane protein</topology>
    </subcellularLocation>
</comment>
<evidence type="ECO:0000256" key="5">
    <source>
        <dbReference type="ARBA" id="ARBA00023136"/>
    </source>
</evidence>
<keyword evidence="4" id="KW-1133">Transmembrane helix</keyword>
<dbReference type="EMBL" id="DF977453">
    <property type="protein sequence ID" value="GAP84766.2"/>
    <property type="molecule type" value="Genomic_DNA"/>
</dbReference>
<evidence type="ECO:0000256" key="3">
    <source>
        <dbReference type="ARBA" id="ARBA00022692"/>
    </source>
</evidence>
<dbReference type="PANTHER" id="PTHR11266">
    <property type="entry name" value="PEROXISOMAL MEMBRANE PROTEIN 2, PXMP2 MPV17"/>
    <property type="match status" value="1"/>
</dbReference>
<evidence type="ECO:0000256" key="6">
    <source>
        <dbReference type="RuleBase" id="RU363053"/>
    </source>
</evidence>
<gene>
    <name evidence="8" type="ORF">SAMD00023353_0800720</name>
</gene>
<evidence type="ECO:0000313" key="9">
    <source>
        <dbReference type="Proteomes" id="UP000054516"/>
    </source>
</evidence>
<feature type="compositionally biased region" description="Low complexity" evidence="7">
    <location>
        <begin position="89"/>
        <end position="103"/>
    </location>
</feature>
<keyword evidence="5" id="KW-0472">Membrane</keyword>
<dbReference type="GO" id="GO:0016020">
    <property type="term" value="C:membrane"/>
    <property type="evidence" value="ECO:0007669"/>
    <property type="project" value="UniProtKB-SubCell"/>
</dbReference>
<name>A0A1W2TAW0_ROSNE</name>
<evidence type="ECO:0000313" key="8">
    <source>
        <dbReference type="EMBL" id="GAP84766.2"/>
    </source>
</evidence>
<dbReference type="OMA" id="FFSMQAL"/>
<evidence type="ECO:0000256" key="2">
    <source>
        <dbReference type="ARBA" id="ARBA00006824"/>
    </source>
</evidence>
<organism evidence="8">
    <name type="scientific">Rosellinia necatrix</name>
    <name type="common">White root-rot fungus</name>
    <dbReference type="NCBI Taxonomy" id="77044"/>
    <lineage>
        <taxon>Eukaryota</taxon>
        <taxon>Fungi</taxon>
        <taxon>Dikarya</taxon>
        <taxon>Ascomycota</taxon>
        <taxon>Pezizomycotina</taxon>
        <taxon>Sordariomycetes</taxon>
        <taxon>Xylariomycetidae</taxon>
        <taxon>Xylariales</taxon>
        <taxon>Xylariaceae</taxon>
        <taxon>Rosellinia</taxon>
    </lineage>
</organism>
<keyword evidence="9" id="KW-1185">Reference proteome</keyword>
<comment type="similarity">
    <text evidence="2 6">Belongs to the peroxisomal membrane protein PXMP2/4 family.</text>
</comment>
<dbReference type="AlphaFoldDB" id="A0A1W2TAW0"/>
<dbReference type="InterPro" id="IPR007248">
    <property type="entry name" value="Mpv17_PMP22"/>
</dbReference>
<keyword evidence="3" id="KW-0812">Transmembrane</keyword>
<accession>A0A1W2TAW0</accession>
<dbReference type="PANTHER" id="PTHR11266:SF113">
    <property type="entry name" value="MEMBRANE PROTEIN, MPV17_PMP22 FAMILY, PUTATIVE (AFU_ORTHOLOGUE AFUA_1G13840)-RELATED"/>
    <property type="match status" value="1"/>
</dbReference>
<dbReference type="OrthoDB" id="430207at2759"/>
<reference evidence="8" key="1">
    <citation type="submission" date="2016-03" db="EMBL/GenBank/DDBJ databases">
        <title>Draft genome sequence of Rosellinia necatrix.</title>
        <authorList>
            <person name="Kanematsu S."/>
        </authorList>
    </citation>
    <scope>NUCLEOTIDE SEQUENCE [LARGE SCALE GENOMIC DNA]</scope>
    <source>
        <strain evidence="8">W97</strain>
    </source>
</reference>
<dbReference type="GO" id="GO:0005739">
    <property type="term" value="C:mitochondrion"/>
    <property type="evidence" value="ECO:0007669"/>
    <property type="project" value="TreeGrafter"/>
</dbReference>
<evidence type="ECO:0000256" key="7">
    <source>
        <dbReference type="SAM" id="MobiDB-lite"/>
    </source>
</evidence>